<feature type="compositionally biased region" description="Low complexity" evidence="1">
    <location>
        <begin position="297"/>
        <end position="312"/>
    </location>
</feature>
<feature type="region of interest" description="Disordered" evidence="1">
    <location>
        <begin position="1069"/>
        <end position="1115"/>
    </location>
</feature>
<feature type="compositionally biased region" description="Basic residues" evidence="1">
    <location>
        <begin position="364"/>
        <end position="381"/>
    </location>
</feature>
<proteinExistence type="predicted"/>
<feature type="region of interest" description="Disordered" evidence="1">
    <location>
        <begin position="1137"/>
        <end position="1167"/>
    </location>
</feature>
<sequence length="1253" mass="131011">MRITIATVTFPIGARGAEARKRSATTIGTVSRANVRRCPQPKLIFTPSGTVVRAVSGCEFSTSTTEGAIDTNGSIDSRSVTPAALAMTVASTGDGGSSVAASALPTSVAPSSGNAHVSVRSISACAVLENQIVSNDTLKATRRSGAAGFPSSGKKDICSCKIPPATTNDPIPNILNTCFTAAAPLGVVEDSRAAAFEGVRANSPFVSSSSSSSDAISALQSKVSHAAERSSATHRSSNGVVAERPQLHPSLTQDNRSFLNPGYSSDPSEWNSNDGGDSSRHAGSDGSAGGPMHQHGPSAAPSRRTAPAAVPSVQGRESCTSAPPPVVATTSSGDENQTTLTFSLPTAAEEQATWQTYDTYSTQRPKRSHHRSHPSAIKHRSQSPAPASPAVLSTSTSVGGREVLQLLPRLYQRAQAIVASTIKTATPTPALPQTKAVSSTMTTKRKDTLGEFPSTEYLLDAAQACFGARRFRALMAAVTTDGDALVPTVVQNNGRGAPTISTASRSRLSSSSSQGLTIEEALSFLSRLKYALVSDVLTQGDRKQAEPSAKLEVVTGGKEPDRAAKAVSSQPPLGLHALRKARSVSAPKSQAAPQVYRIPSAHVGRRSSRPPPTPTARMEVRRSTPASSPPSRAEVTGAAALAGPRKPTGRRRGPRRRAALPPPSPHLSSSDSGNPDATYRGDVIRMYVQRKAFAEIAEGQDRRRSPTVTLERLVKVLGWFELALNPSAVERVCGIPMQSACEPRDISIDFNAFVKIMDSSLDCQHHSEGSRPSSEWASAPVANNEDPQFNAIVLALPPEAPARAFPAVPLIPGLTAAGAASLSSGSGPAPCTQAAPYTSSVRDSGGSIRSLWNVAFATSAAHRRSGSLSSVATTTASSAVSGASVPKSSVDTDDAYPLATHGSAVAALCRSIRQRLRQELRRSVSSGSDALPPPRESQGSGSKSGDGVAHKERDGSQRSPSTRTVLAASGWWRSPSPVSSSGVMMSSGDASAVGLVESDSLSSCHDSAGILSERLNDTKGNAQLACQTQREQAPSSPLVAHALPPPSHAYPLTTAPRDGRAQPGWGDGSDIASQRSSAAQRWRGRGPRLNGPPLSIPATARRRSPSTPAAGRCRQQQASIHLLTSLSPYCSSGQYIRRPASHHRSRSAAPSTLSRLQRSSPLHSPDSQSVLCTLLSARLDSSTSLRSHNVSAERTWKHPKRDRPATAYIRPAAAPTYGVCTPHLSHPPFSPTIRSAPLPFRRGLLQACWDGAG</sequence>
<feature type="compositionally biased region" description="Polar residues" evidence="1">
    <location>
        <begin position="1152"/>
        <end position="1167"/>
    </location>
</feature>
<dbReference type="Proteomes" id="UP001500131">
    <property type="component" value="Unassembled WGS sequence"/>
</dbReference>
<name>A0AAW2ZR06_9TRYP</name>
<evidence type="ECO:0000313" key="2">
    <source>
        <dbReference type="EMBL" id="KAL0492296.1"/>
    </source>
</evidence>
<feature type="region of interest" description="Disordered" evidence="1">
    <location>
        <begin position="919"/>
        <end position="985"/>
    </location>
</feature>
<feature type="compositionally biased region" description="Polar residues" evidence="1">
    <location>
        <begin position="328"/>
        <end position="338"/>
    </location>
</feature>
<reference evidence="2 3" key="1">
    <citation type="submission" date="2024-02" db="EMBL/GenBank/DDBJ databases">
        <title>FIRST GENOME SEQUENCES OF Leishmania (Viannia) shawi, Leishmania (Viannia) lindenbergi AND Leishmania (Viannia) utingensis.</title>
        <authorList>
            <person name="Resadore F."/>
            <person name="Custodio M.G.F."/>
            <person name="Boite M.C."/>
            <person name="Cupolillo E."/>
            <person name="Ferreira G.E.M."/>
        </authorList>
    </citation>
    <scope>NUCLEOTIDE SEQUENCE [LARGE SCALE GENOMIC DNA]</scope>
    <source>
        <strain evidence="2 3">MHOM/BR/1966/M15733</strain>
    </source>
</reference>
<evidence type="ECO:0008006" key="4">
    <source>
        <dbReference type="Google" id="ProtNLM"/>
    </source>
</evidence>
<dbReference type="AlphaFoldDB" id="A0AAW2ZR06"/>
<feature type="compositionally biased region" description="Polar residues" evidence="1">
    <location>
        <begin position="666"/>
        <end position="675"/>
    </location>
</feature>
<feature type="region of interest" description="Disordered" evidence="1">
    <location>
        <begin position="863"/>
        <end position="890"/>
    </location>
</feature>
<organism evidence="2 3">
    <name type="scientific">Leishmania lindenbergi</name>
    <dbReference type="NCBI Taxonomy" id="651832"/>
    <lineage>
        <taxon>Eukaryota</taxon>
        <taxon>Discoba</taxon>
        <taxon>Euglenozoa</taxon>
        <taxon>Kinetoplastea</taxon>
        <taxon>Metakinetoplastina</taxon>
        <taxon>Trypanosomatida</taxon>
        <taxon>Trypanosomatidae</taxon>
        <taxon>Leishmaniinae</taxon>
        <taxon>Leishmania</taxon>
    </lineage>
</organism>
<comment type="caution">
    <text evidence="2">The sequence shown here is derived from an EMBL/GenBank/DDBJ whole genome shotgun (WGS) entry which is preliminary data.</text>
</comment>
<gene>
    <name evidence="2" type="ORF">Q4I31_007985</name>
</gene>
<protein>
    <recommendedName>
        <fullName evidence="4">Streptococcal hemagglutinin-like protein</fullName>
    </recommendedName>
</protein>
<keyword evidence="3" id="KW-1185">Reference proteome</keyword>
<feature type="compositionally biased region" description="Polar residues" evidence="1">
    <location>
        <begin position="249"/>
        <end position="276"/>
    </location>
</feature>
<feature type="region of interest" description="Disordered" evidence="1">
    <location>
        <begin position="225"/>
        <end position="338"/>
    </location>
</feature>
<feature type="compositionally biased region" description="Basic residues" evidence="1">
    <location>
        <begin position="647"/>
        <end position="658"/>
    </location>
</feature>
<feature type="compositionally biased region" description="Low complexity" evidence="1">
    <location>
        <begin position="974"/>
        <end position="985"/>
    </location>
</feature>
<feature type="compositionally biased region" description="Low complexity" evidence="1">
    <location>
        <begin position="623"/>
        <end position="633"/>
    </location>
</feature>
<feature type="compositionally biased region" description="Low complexity" evidence="1">
    <location>
        <begin position="866"/>
        <end position="889"/>
    </location>
</feature>
<feature type="region of interest" description="Disordered" evidence="1">
    <location>
        <begin position="359"/>
        <end position="397"/>
    </location>
</feature>
<dbReference type="EMBL" id="JBAMZK010000037">
    <property type="protein sequence ID" value="KAL0492296.1"/>
    <property type="molecule type" value="Genomic_DNA"/>
</dbReference>
<feature type="region of interest" description="Disordered" evidence="1">
    <location>
        <begin position="539"/>
        <end position="679"/>
    </location>
</feature>
<evidence type="ECO:0000313" key="3">
    <source>
        <dbReference type="Proteomes" id="UP001500131"/>
    </source>
</evidence>
<evidence type="ECO:0000256" key="1">
    <source>
        <dbReference type="SAM" id="MobiDB-lite"/>
    </source>
</evidence>
<accession>A0AAW2ZR06</accession>